<evidence type="ECO:0000313" key="4">
    <source>
        <dbReference type="Proteomes" id="UP001177023"/>
    </source>
</evidence>
<keyword evidence="4" id="KW-1185">Reference proteome</keyword>
<keyword evidence="2" id="KW-0732">Signal</keyword>
<feature type="transmembrane region" description="Helical" evidence="1">
    <location>
        <begin position="44"/>
        <end position="64"/>
    </location>
</feature>
<feature type="chain" id="PRO_5041380064" description="Protein-export membrane protein SecG" evidence="2">
    <location>
        <begin position="21"/>
        <end position="109"/>
    </location>
</feature>
<reference evidence="3" key="1">
    <citation type="submission" date="2023-06" db="EMBL/GenBank/DDBJ databases">
        <authorList>
            <person name="Delattre M."/>
        </authorList>
    </citation>
    <scope>NUCLEOTIDE SEQUENCE</scope>
    <source>
        <strain evidence="3">AF72</strain>
    </source>
</reference>
<keyword evidence="1" id="KW-0812">Transmembrane</keyword>
<comment type="caution">
    <text evidence="3">The sequence shown here is derived from an EMBL/GenBank/DDBJ whole genome shotgun (WGS) entry which is preliminary data.</text>
</comment>
<evidence type="ECO:0000256" key="2">
    <source>
        <dbReference type="SAM" id="SignalP"/>
    </source>
</evidence>
<evidence type="ECO:0000256" key="1">
    <source>
        <dbReference type="SAM" id="Phobius"/>
    </source>
</evidence>
<keyword evidence="1" id="KW-1133">Transmembrane helix</keyword>
<protein>
    <recommendedName>
        <fullName evidence="5">Protein-export membrane protein SecG</fullName>
    </recommendedName>
</protein>
<name>A0AA36CH52_9BILA</name>
<sequence length="109" mass="12167">MQSWLILAIVAIIAFATVECQWGGYGMRGYGGMGGYGRGYDTFQLMQRILLASLLVIIGLVFVTEAQFWGGGPMYGPYYRPPWARPPWARPMWGRPYGMYGPYGGGWGK</sequence>
<gene>
    <name evidence="3" type="ORF">MSPICULIGERA_LOCUS6932</name>
</gene>
<keyword evidence="1" id="KW-0472">Membrane</keyword>
<feature type="signal peptide" evidence="2">
    <location>
        <begin position="1"/>
        <end position="20"/>
    </location>
</feature>
<dbReference type="EMBL" id="CATQJA010001737">
    <property type="protein sequence ID" value="CAJ0568413.1"/>
    <property type="molecule type" value="Genomic_DNA"/>
</dbReference>
<dbReference type="AlphaFoldDB" id="A0AA36CH52"/>
<feature type="non-terminal residue" evidence="3">
    <location>
        <position position="109"/>
    </location>
</feature>
<evidence type="ECO:0008006" key="5">
    <source>
        <dbReference type="Google" id="ProtNLM"/>
    </source>
</evidence>
<dbReference type="Proteomes" id="UP001177023">
    <property type="component" value="Unassembled WGS sequence"/>
</dbReference>
<evidence type="ECO:0000313" key="3">
    <source>
        <dbReference type="EMBL" id="CAJ0568413.1"/>
    </source>
</evidence>
<proteinExistence type="predicted"/>
<accession>A0AA36CH52</accession>
<organism evidence="3 4">
    <name type="scientific">Mesorhabditis spiculigera</name>
    <dbReference type="NCBI Taxonomy" id="96644"/>
    <lineage>
        <taxon>Eukaryota</taxon>
        <taxon>Metazoa</taxon>
        <taxon>Ecdysozoa</taxon>
        <taxon>Nematoda</taxon>
        <taxon>Chromadorea</taxon>
        <taxon>Rhabditida</taxon>
        <taxon>Rhabditina</taxon>
        <taxon>Rhabditomorpha</taxon>
        <taxon>Rhabditoidea</taxon>
        <taxon>Rhabditidae</taxon>
        <taxon>Mesorhabditinae</taxon>
        <taxon>Mesorhabditis</taxon>
    </lineage>
</organism>